<organism evidence="1 2">
    <name type="scientific">Neophaeococcomyces mojaviensis</name>
    <dbReference type="NCBI Taxonomy" id="3383035"/>
    <lineage>
        <taxon>Eukaryota</taxon>
        <taxon>Fungi</taxon>
        <taxon>Dikarya</taxon>
        <taxon>Ascomycota</taxon>
        <taxon>Pezizomycotina</taxon>
        <taxon>Eurotiomycetes</taxon>
        <taxon>Chaetothyriomycetidae</taxon>
        <taxon>Chaetothyriales</taxon>
        <taxon>Chaetothyriales incertae sedis</taxon>
        <taxon>Neophaeococcomyces</taxon>
    </lineage>
</organism>
<keyword evidence="2" id="KW-1185">Reference proteome</keyword>
<reference evidence="1" key="1">
    <citation type="submission" date="2022-10" db="EMBL/GenBank/DDBJ databases">
        <title>Culturing micro-colonial fungi from biological soil crusts in the Mojave desert and describing Neophaeococcomyces mojavensis, and introducing the new genera and species Taxawa tesnikishii.</title>
        <authorList>
            <person name="Kurbessoian T."/>
            <person name="Stajich J.E."/>
        </authorList>
    </citation>
    <scope>NUCLEOTIDE SEQUENCE</scope>
    <source>
        <strain evidence="1">JES_112</strain>
    </source>
</reference>
<evidence type="ECO:0000313" key="1">
    <source>
        <dbReference type="EMBL" id="KAJ9657526.1"/>
    </source>
</evidence>
<protein>
    <submittedName>
        <fullName evidence="1">Uncharacterized protein</fullName>
    </submittedName>
</protein>
<sequence length="411" mass="44370">MLNSSLLDAALMEGIIPSKQWSFAPFDDSTYDGGIIIGGYDSDRPTTAFQTYDVDVNGYLALEITGLAFEYSAGNLTSLMPNDTKRFKAVVEPYYDFISLPSESIAKFATATNGTYNSSVASGYTYNYPYYPRGNLVITFSDGQTTNISTDVLIDYQTYYDTSGTLYQSYDTEVSRLRDNYYDNTFDTNNPYYYLGLPFLAQKYLVTDYDAGVFHLAGARIPDAYTVGYSPSKLVPLCQGGPLFNSNGSATPGKPPNSTVSSGGGGGTNVAAIAGGVGGGVGGLIIIGLIAFFVLRRRNKHKKQSQQEISQVQQTHQNYPDGPERYSHPHAYGDAYDRGLAASPPPKSPVVYEATGSQLHNNRASDGRYGGELASSPTLNPHSDGDWSSSGGATGTNRNTVSVSTQRMIFD</sequence>
<name>A0ACC3A9I3_9EURO</name>
<proteinExistence type="predicted"/>
<evidence type="ECO:0000313" key="2">
    <source>
        <dbReference type="Proteomes" id="UP001172386"/>
    </source>
</evidence>
<dbReference type="EMBL" id="JAPDRQ010000063">
    <property type="protein sequence ID" value="KAJ9657526.1"/>
    <property type="molecule type" value="Genomic_DNA"/>
</dbReference>
<gene>
    <name evidence="1" type="ORF">H2198_004287</name>
</gene>
<accession>A0ACC3A9I3</accession>
<dbReference type="Proteomes" id="UP001172386">
    <property type="component" value="Unassembled WGS sequence"/>
</dbReference>
<comment type="caution">
    <text evidence="1">The sequence shown here is derived from an EMBL/GenBank/DDBJ whole genome shotgun (WGS) entry which is preliminary data.</text>
</comment>